<accession>A0A803PCT3</accession>
<reference evidence="3" key="2">
    <citation type="submission" date="2021-03" db="UniProtKB">
        <authorList>
            <consortium name="EnsemblPlants"/>
        </authorList>
    </citation>
    <scope>IDENTIFICATION</scope>
</reference>
<dbReference type="EnsemblPlants" id="evm.model.04.1377">
    <property type="protein sequence ID" value="cds.evm.model.04.1377"/>
    <property type="gene ID" value="evm.TU.04.1377"/>
</dbReference>
<feature type="domain" description="Reverse transcriptase zinc-binding" evidence="2">
    <location>
        <begin position="256"/>
        <end position="328"/>
    </location>
</feature>
<dbReference type="InterPro" id="IPR002156">
    <property type="entry name" value="RNaseH_domain"/>
</dbReference>
<feature type="domain" description="RNase H type-1" evidence="1">
    <location>
        <begin position="430"/>
        <end position="552"/>
    </location>
</feature>
<dbReference type="SUPFAM" id="SSF53098">
    <property type="entry name" value="Ribonuclease H-like"/>
    <property type="match status" value="1"/>
</dbReference>
<evidence type="ECO:0000259" key="1">
    <source>
        <dbReference type="Pfam" id="PF13456"/>
    </source>
</evidence>
<keyword evidence="4" id="KW-1185">Reference proteome</keyword>
<dbReference type="Proteomes" id="UP000596661">
    <property type="component" value="Chromosome 4"/>
</dbReference>
<dbReference type="Pfam" id="PF13966">
    <property type="entry name" value="zf-RVT"/>
    <property type="match status" value="1"/>
</dbReference>
<dbReference type="CDD" id="cd06222">
    <property type="entry name" value="RNase_H_like"/>
    <property type="match status" value="1"/>
</dbReference>
<dbReference type="InterPro" id="IPR044730">
    <property type="entry name" value="RNase_H-like_dom_plant"/>
</dbReference>
<evidence type="ECO:0008006" key="5">
    <source>
        <dbReference type="Google" id="ProtNLM"/>
    </source>
</evidence>
<dbReference type="InterPro" id="IPR036397">
    <property type="entry name" value="RNaseH_sf"/>
</dbReference>
<protein>
    <recommendedName>
        <fullName evidence="5">RNase H type-1 domain-containing protein</fullName>
    </recommendedName>
</protein>
<organism evidence="3 4">
    <name type="scientific">Cannabis sativa</name>
    <name type="common">Hemp</name>
    <name type="synonym">Marijuana</name>
    <dbReference type="NCBI Taxonomy" id="3483"/>
    <lineage>
        <taxon>Eukaryota</taxon>
        <taxon>Viridiplantae</taxon>
        <taxon>Streptophyta</taxon>
        <taxon>Embryophyta</taxon>
        <taxon>Tracheophyta</taxon>
        <taxon>Spermatophyta</taxon>
        <taxon>Magnoliopsida</taxon>
        <taxon>eudicotyledons</taxon>
        <taxon>Gunneridae</taxon>
        <taxon>Pentapetalae</taxon>
        <taxon>rosids</taxon>
        <taxon>fabids</taxon>
        <taxon>Rosales</taxon>
        <taxon>Cannabaceae</taxon>
        <taxon>Cannabis</taxon>
    </lineage>
</organism>
<dbReference type="AlphaFoldDB" id="A0A803PCT3"/>
<proteinExistence type="predicted"/>
<sequence length="579" mass="66331">MNQWDAKLFSIGGREVLLKAVVHSIPTYAMSCFSLPKKFCNQLESMMANFWWGFNTNNSKIYWKKWKFMCSSKADCGMGFRSFIHSNQALLEKQAWRIMDIPDSLLARVLKARYFKNGDFLSAQFGILPSLTWQSICDGKEVLLKGLTCKIGTGQNVRCASDPWLPGNTNFTPYSYGGDPLFTVKHYISTNRQWYTQILEHHFGAIDIECILSIPLSHFPKEDKLIWHHSDTGFYTVKTGYHLAVSLDSMDEHSSSSSHRHWWNRLWSLRLPKKVKIFAWRLVNDALPTSVNLAHRKITPFTACTLYKCGWESAGHAIFCCDRAKAVWKKFRYNVYIPNIELITCLMWSIWFERNKEIHGTKPKPADLICTFVVSHLAQYQKATTPAQNQAAIPATKSENRIGQAQHQRLPVRSPPVWKPLTVGCYKLNLDAACENGAILGFGALIQDHTGAVIVGFLKPYRRCFLPKEMEAAVMFHSVQWAIEYQIPIHFIETDSLLVDNTVNNMSSTRFVTPFHDLVDDICYLLSSFPRAKVPYVKRDANKAAHALAKFALRFDEDIFWLGEIPSPIYFVVINDSHF</sequence>
<name>A0A803PCT3_CANSA</name>
<dbReference type="Gene3D" id="3.30.420.10">
    <property type="entry name" value="Ribonuclease H-like superfamily/Ribonuclease H"/>
    <property type="match status" value="1"/>
</dbReference>
<dbReference type="Gramene" id="evm.model.04.1377">
    <property type="protein sequence ID" value="cds.evm.model.04.1377"/>
    <property type="gene ID" value="evm.TU.04.1377"/>
</dbReference>
<dbReference type="InterPro" id="IPR026960">
    <property type="entry name" value="RVT-Znf"/>
</dbReference>
<evidence type="ECO:0000313" key="4">
    <source>
        <dbReference type="Proteomes" id="UP000596661"/>
    </source>
</evidence>
<reference evidence="3" key="1">
    <citation type="submission" date="2018-11" db="EMBL/GenBank/DDBJ databases">
        <authorList>
            <person name="Grassa J C."/>
        </authorList>
    </citation>
    <scope>NUCLEOTIDE SEQUENCE [LARGE SCALE GENOMIC DNA]</scope>
</reference>
<dbReference type="EMBL" id="UZAU01000388">
    <property type="status" value="NOT_ANNOTATED_CDS"/>
    <property type="molecule type" value="Genomic_DNA"/>
</dbReference>
<dbReference type="GO" id="GO:0004523">
    <property type="term" value="F:RNA-DNA hybrid ribonuclease activity"/>
    <property type="evidence" value="ECO:0007669"/>
    <property type="project" value="InterPro"/>
</dbReference>
<dbReference type="InterPro" id="IPR012337">
    <property type="entry name" value="RNaseH-like_sf"/>
</dbReference>
<dbReference type="Pfam" id="PF13456">
    <property type="entry name" value="RVT_3"/>
    <property type="match status" value="1"/>
</dbReference>
<evidence type="ECO:0000313" key="3">
    <source>
        <dbReference type="EnsemblPlants" id="cds.evm.model.04.1377"/>
    </source>
</evidence>
<evidence type="ECO:0000259" key="2">
    <source>
        <dbReference type="Pfam" id="PF13966"/>
    </source>
</evidence>
<dbReference type="PANTHER" id="PTHR33116">
    <property type="entry name" value="REVERSE TRANSCRIPTASE ZINC-BINDING DOMAIN-CONTAINING PROTEIN-RELATED-RELATED"/>
    <property type="match status" value="1"/>
</dbReference>
<dbReference type="GO" id="GO:0003676">
    <property type="term" value="F:nucleic acid binding"/>
    <property type="evidence" value="ECO:0007669"/>
    <property type="project" value="InterPro"/>
</dbReference>
<dbReference type="PANTHER" id="PTHR33116:SF86">
    <property type="entry name" value="REVERSE TRANSCRIPTASE DOMAIN-CONTAINING PROTEIN"/>
    <property type="match status" value="1"/>
</dbReference>